<dbReference type="FunFam" id="2.60.40.10:FF:000189">
    <property type="entry name" value="Neogenin isoform 3"/>
    <property type="match status" value="1"/>
</dbReference>
<keyword evidence="7" id="KW-0378">Hydrolase</keyword>
<dbReference type="PROSITE" id="PS50055">
    <property type="entry name" value="TYR_PHOSPHATASE_PTP"/>
    <property type="match status" value="2"/>
</dbReference>
<keyword evidence="10 16" id="KW-0472">Membrane</keyword>
<dbReference type="FunFam" id="2.60.40.10:FF:000010">
    <property type="entry name" value="receptor-type tyrosine-protein phosphatase delta isoform X1"/>
    <property type="match status" value="1"/>
</dbReference>
<evidence type="ECO:0000256" key="13">
    <source>
        <dbReference type="ARBA" id="ARBA00023180"/>
    </source>
</evidence>
<keyword evidence="6" id="KW-0677">Repeat</keyword>
<evidence type="ECO:0000256" key="8">
    <source>
        <dbReference type="ARBA" id="ARBA00022912"/>
    </source>
</evidence>
<gene>
    <name evidence="22" type="primary">HmLAR1</name>
</gene>
<reference evidence="22" key="1">
    <citation type="journal article" date="1998" name="J. Neurosci.">
        <title>Two receptor tyrosine phosphatases of the LAR family are expressed in the developing leech by specific central neurons as well as select peripheral neurons, muscles, and other cells.</title>
        <authorList>
            <person name="Gershon T.R."/>
            <person name="Baker M.W."/>
            <person name="Nitabach M."/>
            <person name="Wu P."/>
            <person name="Macagno E.R."/>
        </authorList>
    </citation>
    <scope>NUCLEOTIDE SEQUENCE</scope>
</reference>
<keyword evidence="5 17" id="KW-0732">Signal</keyword>
<comment type="subcellular location">
    <subcellularLocation>
        <location evidence="1">Membrane</location>
        <topology evidence="1">Single-pass type I membrane protein</topology>
    </subcellularLocation>
</comment>
<dbReference type="FunFam" id="3.90.190.10:FF:000002">
    <property type="entry name" value="receptor-type tyrosine-protein phosphatase delta isoform X2"/>
    <property type="match status" value="1"/>
</dbReference>
<dbReference type="InterPro" id="IPR016130">
    <property type="entry name" value="Tyr_Pase_AS"/>
</dbReference>
<comment type="similarity">
    <text evidence="2">Belongs to the protein-tyrosine phosphatase family. Receptor class 2A subfamily.</text>
</comment>
<dbReference type="Pfam" id="PF13927">
    <property type="entry name" value="Ig_3"/>
    <property type="match status" value="1"/>
</dbReference>
<evidence type="ECO:0000256" key="5">
    <source>
        <dbReference type="ARBA" id="ARBA00022729"/>
    </source>
</evidence>
<dbReference type="CDD" id="cd14553">
    <property type="entry name" value="R-PTPc-LAR-1"/>
    <property type="match status" value="1"/>
</dbReference>
<dbReference type="InterPro" id="IPR050713">
    <property type="entry name" value="RTP_Phos/Ushers"/>
</dbReference>
<dbReference type="SUPFAM" id="SSF48726">
    <property type="entry name" value="Immunoglobulin"/>
    <property type="match status" value="3"/>
</dbReference>
<dbReference type="InterPro" id="IPR003595">
    <property type="entry name" value="Tyr_Pase_cat"/>
</dbReference>
<dbReference type="PROSITE" id="PS50056">
    <property type="entry name" value="TYR_PHOSPHATASE_2"/>
    <property type="match status" value="2"/>
</dbReference>
<dbReference type="SUPFAM" id="SSF49265">
    <property type="entry name" value="Fibronectin type III"/>
    <property type="match status" value="2"/>
</dbReference>
<dbReference type="InterPro" id="IPR003599">
    <property type="entry name" value="Ig_sub"/>
</dbReference>
<dbReference type="PANTHER" id="PTHR46957:SF6">
    <property type="entry name" value="PROTEIN-TYROSINE-PHOSPHATASE"/>
    <property type="match status" value="1"/>
</dbReference>
<dbReference type="PIR" id="T31093">
    <property type="entry name" value="T31093"/>
</dbReference>
<evidence type="ECO:0000256" key="17">
    <source>
        <dbReference type="SAM" id="SignalP"/>
    </source>
</evidence>
<dbReference type="GO" id="GO:0016020">
    <property type="term" value="C:membrane"/>
    <property type="evidence" value="ECO:0007669"/>
    <property type="project" value="UniProtKB-SubCell"/>
</dbReference>
<dbReference type="SMART" id="SM00408">
    <property type="entry name" value="IGc2"/>
    <property type="match status" value="3"/>
</dbReference>
<dbReference type="GO" id="GO:0004725">
    <property type="term" value="F:protein tyrosine phosphatase activity"/>
    <property type="evidence" value="ECO:0007669"/>
    <property type="project" value="UniProtKB-EC"/>
</dbReference>
<evidence type="ECO:0000259" key="18">
    <source>
        <dbReference type="PROSITE" id="PS50055"/>
    </source>
</evidence>
<feature type="domain" description="Fibronectin type-III" evidence="21">
    <location>
        <begin position="323"/>
        <end position="418"/>
    </location>
</feature>
<evidence type="ECO:0000256" key="16">
    <source>
        <dbReference type="SAM" id="Phobius"/>
    </source>
</evidence>
<evidence type="ECO:0000256" key="4">
    <source>
        <dbReference type="ARBA" id="ARBA00022692"/>
    </source>
</evidence>
<dbReference type="SMART" id="SM00194">
    <property type="entry name" value="PTPc"/>
    <property type="match status" value="2"/>
</dbReference>
<dbReference type="PANTHER" id="PTHR46957">
    <property type="entry name" value="CYTOKINE RECEPTOR"/>
    <property type="match status" value="1"/>
</dbReference>
<keyword evidence="13" id="KW-0325">Glycoprotein</keyword>
<evidence type="ECO:0000259" key="19">
    <source>
        <dbReference type="PROSITE" id="PS50056"/>
    </source>
</evidence>
<name>O44329_HIRME</name>
<dbReference type="SMART" id="SM00409">
    <property type="entry name" value="IG"/>
    <property type="match status" value="3"/>
</dbReference>
<evidence type="ECO:0000256" key="10">
    <source>
        <dbReference type="ARBA" id="ARBA00023136"/>
    </source>
</evidence>
<dbReference type="SMART" id="SM00404">
    <property type="entry name" value="PTPc_motif"/>
    <property type="match status" value="2"/>
</dbReference>
<feature type="domain" description="Tyrosine-protein phosphatase" evidence="18">
    <location>
        <begin position="1162"/>
        <end position="1428"/>
    </location>
</feature>
<evidence type="ECO:0000256" key="3">
    <source>
        <dbReference type="ARBA" id="ARBA00013064"/>
    </source>
</evidence>
<dbReference type="SUPFAM" id="SSF52799">
    <property type="entry name" value="(Phosphotyrosine protein) phosphatases II"/>
    <property type="match status" value="2"/>
</dbReference>
<feature type="domain" description="Ig-like" evidence="20">
    <location>
        <begin position="139"/>
        <end position="226"/>
    </location>
</feature>
<dbReference type="InterPro" id="IPR000242">
    <property type="entry name" value="PTP_cat"/>
</dbReference>
<evidence type="ECO:0000256" key="9">
    <source>
        <dbReference type="ARBA" id="ARBA00022989"/>
    </source>
</evidence>
<feature type="domain" description="Tyrosine-protein phosphatase" evidence="18">
    <location>
        <begin position="875"/>
        <end position="1130"/>
    </location>
</feature>
<proteinExistence type="evidence at transcript level"/>
<keyword evidence="11" id="KW-1015">Disulfide bond</keyword>
<keyword evidence="4 16" id="KW-0812">Transmembrane</keyword>
<dbReference type="Gene3D" id="2.60.40.10">
    <property type="entry name" value="Immunoglobulins"/>
    <property type="match status" value="6"/>
</dbReference>
<evidence type="ECO:0000256" key="14">
    <source>
        <dbReference type="ARBA" id="ARBA00023319"/>
    </source>
</evidence>
<feature type="chain" id="PRO_5004159061" description="protein-tyrosine-phosphatase" evidence="17">
    <location>
        <begin position="27"/>
        <end position="1437"/>
    </location>
</feature>
<dbReference type="InterPro" id="IPR036116">
    <property type="entry name" value="FN3_sf"/>
</dbReference>
<dbReference type="PROSITE" id="PS50853">
    <property type="entry name" value="FN3"/>
    <property type="match status" value="3"/>
</dbReference>
<keyword evidence="9 16" id="KW-1133">Transmembrane helix</keyword>
<evidence type="ECO:0000256" key="2">
    <source>
        <dbReference type="ARBA" id="ARBA00010504"/>
    </source>
</evidence>
<dbReference type="InterPro" id="IPR000387">
    <property type="entry name" value="Tyr_Pase_dom"/>
</dbReference>
<protein>
    <recommendedName>
        <fullName evidence="3">protein-tyrosine-phosphatase</fullName>
        <ecNumber evidence="3">3.1.3.48</ecNumber>
    </recommendedName>
</protein>
<feature type="domain" description="Fibronectin type-III" evidence="21">
    <location>
        <begin position="423"/>
        <end position="520"/>
    </location>
</feature>
<comment type="catalytic activity">
    <reaction evidence="15">
        <text>O-phospho-L-tyrosyl-[protein] + H2O = L-tyrosyl-[protein] + phosphate</text>
        <dbReference type="Rhea" id="RHEA:10684"/>
        <dbReference type="Rhea" id="RHEA-COMP:10136"/>
        <dbReference type="Rhea" id="RHEA-COMP:20101"/>
        <dbReference type="ChEBI" id="CHEBI:15377"/>
        <dbReference type="ChEBI" id="CHEBI:43474"/>
        <dbReference type="ChEBI" id="CHEBI:46858"/>
        <dbReference type="ChEBI" id="CHEBI:61978"/>
        <dbReference type="EC" id="3.1.3.48"/>
    </reaction>
</comment>
<evidence type="ECO:0000256" key="15">
    <source>
        <dbReference type="ARBA" id="ARBA00051722"/>
    </source>
</evidence>
<dbReference type="SMART" id="SM00060">
    <property type="entry name" value="FN3"/>
    <property type="match status" value="3"/>
</dbReference>
<evidence type="ECO:0000256" key="7">
    <source>
        <dbReference type="ARBA" id="ARBA00022801"/>
    </source>
</evidence>
<feature type="signal peptide" evidence="17">
    <location>
        <begin position="1"/>
        <end position="26"/>
    </location>
</feature>
<feature type="domain" description="Tyrosine specific protein phosphatases" evidence="19">
    <location>
        <begin position="1339"/>
        <end position="1412"/>
    </location>
</feature>
<evidence type="ECO:0000256" key="6">
    <source>
        <dbReference type="ARBA" id="ARBA00022737"/>
    </source>
</evidence>
<feature type="domain" description="Tyrosine specific protein phosphatases" evidence="19">
    <location>
        <begin position="1050"/>
        <end position="1121"/>
    </location>
</feature>
<feature type="domain" description="Ig-like" evidence="20">
    <location>
        <begin position="234"/>
        <end position="316"/>
    </location>
</feature>
<evidence type="ECO:0000313" key="22">
    <source>
        <dbReference type="EMBL" id="AAB91461.1"/>
    </source>
</evidence>
<dbReference type="PROSITE" id="PS00383">
    <property type="entry name" value="TYR_PHOSPHATASE_1"/>
    <property type="match status" value="2"/>
</dbReference>
<dbReference type="Pfam" id="PF07679">
    <property type="entry name" value="I-set"/>
    <property type="match status" value="2"/>
</dbReference>
<dbReference type="EC" id="3.1.3.48" evidence="3"/>
<dbReference type="CDD" id="cd00063">
    <property type="entry name" value="FN3"/>
    <property type="match status" value="3"/>
</dbReference>
<dbReference type="InterPro" id="IPR013783">
    <property type="entry name" value="Ig-like_fold"/>
</dbReference>
<dbReference type="PRINTS" id="PR00700">
    <property type="entry name" value="PRTYPHPHTASE"/>
</dbReference>
<organism evidence="22">
    <name type="scientific">Hirudo medicinalis</name>
    <name type="common">Medicinal leech</name>
    <dbReference type="NCBI Taxonomy" id="6421"/>
    <lineage>
        <taxon>Eukaryota</taxon>
        <taxon>Metazoa</taxon>
        <taxon>Spiralia</taxon>
        <taxon>Lophotrochozoa</taxon>
        <taxon>Annelida</taxon>
        <taxon>Clitellata</taxon>
        <taxon>Hirudinea</taxon>
        <taxon>Hirudinida</taxon>
        <taxon>Hirudiniformes</taxon>
        <taxon>Hirudinidae</taxon>
        <taxon>Hirudo</taxon>
    </lineage>
</organism>
<dbReference type="InterPro" id="IPR003598">
    <property type="entry name" value="Ig_sub2"/>
</dbReference>
<dbReference type="InterPro" id="IPR003961">
    <property type="entry name" value="FN3_dom"/>
</dbReference>
<accession>O44329</accession>
<keyword evidence="14" id="KW-0393">Immunoglobulin domain</keyword>
<dbReference type="FunFam" id="3.90.190.10:FF:000001">
    <property type="entry name" value="Receptor-type tyrosine-protein phosphatase F isoform A"/>
    <property type="match status" value="1"/>
</dbReference>
<evidence type="ECO:0000256" key="1">
    <source>
        <dbReference type="ARBA" id="ARBA00004479"/>
    </source>
</evidence>
<feature type="transmembrane region" description="Helical" evidence="16">
    <location>
        <begin position="780"/>
        <end position="803"/>
    </location>
</feature>
<evidence type="ECO:0000256" key="11">
    <source>
        <dbReference type="ARBA" id="ARBA00023157"/>
    </source>
</evidence>
<dbReference type="InterPro" id="IPR029021">
    <property type="entry name" value="Prot-tyrosine_phosphatase-like"/>
</dbReference>
<keyword evidence="8" id="KW-0904">Protein phosphatase</keyword>
<evidence type="ECO:0000259" key="21">
    <source>
        <dbReference type="PROSITE" id="PS50853"/>
    </source>
</evidence>
<dbReference type="PROSITE" id="PS50835">
    <property type="entry name" value="IG_LIKE"/>
    <property type="match status" value="3"/>
</dbReference>
<dbReference type="InterPro" id="IPR013098">
    <property type="entry name" value="Ig_I-set"/>
</dbReference>
<dbReference type="InterPro" id="IPR036179">
    <property type="entry name" value="Ig-like_dom_sf"/>
</dbReference>
<sequence length="1437" mass="163549">MNLPAGRAINTRYLATSLVMITCSLAYMVDHDDAPRITTAPRDQKVMEGKIASFFCKASGNPAPEVYWKRGWKESLHDKNETKTSNMPHGSVLRVDPTKWQKDETIIECVAESGIGHQAATATARLHIYRENEEPKGFPRLLETPEMRSVEKDRNFILKCSATGDPEPSVYWLKDNIPVDMSDKRIQVLPGGSLSIRNGQGSDEGKYECVAENIHGTVHSFPASLYIRIRRVPPHFSVQIQNKEVPLGGSLNVTCVVGGAPMPHVRWKHGDIDLTPENNIPIGKNVLRLEDVKQSGTYKCIGSSELGNVEQEINVTVVVPAGAPQNITIHPFGSSATSAKLQWNAPDIRIKQGDSTLYEVVYHLRQDQNKEWSTNITEEFIIFENLLPNSEYIFQIRAHTYKGPGPWSYQLPFKTPPFQFPNPPTDILIRRVHSTEMEVSWVAPTPLRGVSGYRIYYNEVALSDIDMWKFVDVDSPYTTTLEISNLEPYSVYTVRVRAKYSDGSFGNLSETAYSNKLEDEHPEMVREFQSQVLDSKTIVLQWKAPRKAGLSRYQIEYEGRKRVSSDHTGLEETVIDTKKSFQVEKGAQSFRIENLLSNTLYSINITAKFIDGITGPPYQLRVETSPSDPPVLEAPTLLRVTGDLLVVMRLSLPSVQPMYDNVQYYVVVVPANERRGPESVHIDELKGPHRDGWIASRFDGMLPREMNLGDGSRSAVGEFINHRLRKDQIYKVFIRSIIPGSKFHFYVQIMSSSSPYSAPFSLDRLTMEIKGHPISANFDLLWIVGPMCAAIVLILLVVLIIIFNRNRNRENNSKRYLLPRQPTKIMPSADLSIHPTDPVRRLQYQTQAMACHPSIPISEFAAHVEQLKACNGARFSQEYESIEPGQQFTWEASSLDCNKPKNRYANVIAYDHSRVVLQSLEGISGSDYINANFMDGYRKSNAYIATQGPLPETFVDFWRMVWEQRVTTIVMMTKLEERGRIKCDQYWPNRGTEVYGPMHVTLVDVVELAIYTLRTFIVTKTGQQERIEVKQFQFTAWPDHGVPEHPTALLMFHRRVRSFHTVDSGPMVVHCSAGVGRTGRFIVVDRMLERALHEKTIDVYGHVTCLRAQRNYMVQTEDQYIFVHDAILEGVTSGCTEVPARNLYAHMQKLMSLESGSNLTLMEVEFKKLANIKTSSSQFASASLPSNKFKNRLVNILPYESSRVTLQLIRGVDGSDYINANFIDGYRYKKAYIATQGPLASTTEDFWRMLWEHNSTIVVMLVKLREMGREKCLQYWPSERSARYQYFVVDPMVEYNMPQYILREFKVTDARDGQSRTIRQFQFTDWPEQGVPKSGEGFVDFIGQVHKTKEQFGQDGPITVHCGAGVSRTGVFIALSVVLERMRYEGVVDLFQTVRLLRTQRPCCVKLRLQVQTPEDHYAFCYRAALEYLGSFRHYAN</sequence>
<evidence type="ECO:0000259" key="20">
    <source>
        <dbReference type="PROSITE" id="PS50835"/>
    </source>
</evidence>
<dbReference type="InterPro" id="IPR007110">
    <property type="entry name" value="Ig-like_dom"/>
</dbReference>
<feature type="domain" description="Fibronectin type-III" evidence="21">
    <location>
        <begin position="524"/>
        <end position="628"/>
    </location>
</feature>
<dbReference type="Pfam" id="PF00041">
    <property type="entry name" value="fn3"/>
    <property type="match status" value="2"/>
</dbReference>
<keyword evidence="12 22" id="KW-0675">Receptor</keyword>
<dbReference type="EMBL" id="AF017084">
    <property type="protein sequence ID" value="AAB91461.1"/>
    <property type="molecule type" value="mRNA"/>
</dbReference>
<dbReference type="Pfam" id="PF00102">
    <property type="entry name" value="Y_phosphatase"/>
    <property type="match status" value="2"/>
</dbReference>
<dbReference type="Gene3D" id="3.90.190.10">
    <property type="entry name" value="Protein tyrosine phosphatase superfamily"/>
    <property type="match status" value="2"/>
</dbReference>
<feature type="domain" description="Ig-like" evidence="20">
    <location>
        <begin position="35"/>
        <end position="127"/>
    </location>
</feature>
<evidence type="ECO:0000256" key="12">
    <source>
        <dbReference type="ARBA" id="ARBA00023170"/>
    </source>
</evidence>